<sequence length="73" mass="8106">MAQSTARARTESLPKSRPIAIAIVLLHPENRYGETVESRGKNRQAGSANLMDKNANALQSVTLCKYSMWTFQP</sequence>
<reference evidence="1 2" key="1">
    <citation type="submission" date="2018-12" db="EMBL/GenBank/DDBJ databases">
        <title>Identification of serotype of rogose Salmonella by whole genome sequencing.</title>
        <authorList>
            <person name="Sacchi C.T."/>
            <person name="Goncalves C.R."/>
            <person name="Tiba-Casas M.R."/>
        </authorList>
    </citation>
    <scope>NUCLEOTIDE SEQUENCE [LARGE SCALE GENOMIC DNA]</scope>
    <source>
        <strain evidence="1 2">169_17</strain>
    </source>
</reference>
<name>A0A4Q1JFN1_SALER</name>
<protein>
    <submittedName>
        <fullName evidence="1">Uncharacterized protein</fullName>
    </submittedName>
</protein>
<dbReference type="Proteomes" id="UP000290660">
    <property type="component" value="Unassembled WGS sequence"/>
</dbReference>
<dbReference type="EMBL" id="RSEO01000003">
    <property type="protein sequence ID" value="RXQ37263.1"/>
    <property type="molecule type" value="Genomic_DNA"/>
</dbReference>
<evidence type="ECO:0000313" key="1">
    <source>
        <dbReference type="EMBL" id="RXQ37263.1"/>
    </source>
</evidence>
<dbReference type="AlphaFoldDB" id="A0A4Q1JFN1"/>
<proteinExistence type="predicted"/>
<gene>
    <name evidence="1" type="ORF">EI538_04695</name>
</gene>
<evidence type="ECO:0000313" key="2">
    <source>
        <dbReference type="Proteomes" id="UP000290660"/>
    </source>
</evidence>
<organism evidence="1 2">
    <name type="scientific">Salmonella enterica</name>
    <name type="common">Salmonella choleraesuis</name>
    <dbReference type="NCBI Taxonomy" id="28901"/>
    <lineage>
        <taxon>Bacteria</taxon>
        <taxon>Pseudomonadati</taxon>
        <taxon>Pseudomonadota</taxon>
        <taxon>Gammaproteobacteria</taxon>
        <taxon>Enterobacterales</taxon>
        <taxon>Enterobacteriaceae</taxon>
        <taxon>Salmonella</taxon>
    </lineage>
</organism>
<accession>A0A4Q1JFN1</accession>
<comment type="caution">
    <text evidence="1">The sequence shown here is derived from an EMBL/GenBank/DDBJ whole genome shotgun (WGS) entry which is preliminary data.</text>
</comment>